<dbReference type="Gene3D" id="3.10.490.10">
    <property type="entry name" value="Gamma-glutamyl cyclotransferase-like"/>
    <property type="match status" value="1"/>
</dbReference>
<feature type="region of interest" description="Disordered" evidence="5">
    <location>
        <begin position="500"/>
        <end position="525"/>
    </location>
</feature>
<evidence type="ECO:0000256" key="2">
    <source>
        <dbReference type="ARBA" id="ARBA00007738"/>
    </source>
</evidence>
<evidence type="ECO:0000256" key="4">
    <source>
        <dbReference type="ARBA" id="ARBA00023242"/>
    </source>
</evidence>
<dbReference type="Gene3D" id="3.40.800.20">
    <property type="entry name" value="Histone deacetylase domain"/>
    <property type="match status" value="1"/>
</dbReference>
<dbReference type="Pfam" id="PF00850">
    <property type="entry name" value="Hist_deacetyl"/>
    <property type="match status" value="1"/>
</dbReference>
<feature type="region of interest" description="Disordered" evidence="5">
    <location>
        <begin position="1"/>
        <end position="60"/>
    </location>
</feature>
<protein>
    <submittedName>
        <fullName evidence="7">Histone deacetylase complex catalytic component HDA1</fullName>
    </submittedName>
</protein>
<proteinExistence type="inferred from homology"/>
<name>A0A1Y1HYS8_KLENI</name>
<accession>A0A1Y1HYS8</accession>
<dbReference type="InterPro" id="IPR037138">
    <property type="entry name" value="His_deacetylse_dom_sf"/>
</dbReference>
<dbReference type="AlphaFoldDB" id="A0A1Y1HYS8"/>
<evidence type="ECO:0000256" key="1">
    <source>
        <dbReference type="ARBA" id="ARBA00004123"/>
    </source>
</evidence>
<dbReference type="PANTHER" id="PTHR10625">
    <property type="entry name" value="HISTONE DEACETYLASE HDAC1-RELATED"/>
    <property type="match status" value="1"/>
</dbReference>
<dbReference type="GO" id="GO:0000118">
    <property type="term" value="C:histone deacetylase complex"/>
    <property type="evidence" value="ECO:0000318"/>
    <property type="project" value="GO_Central"/>
</dbReference>
<organism evidence="7 8">
    <name type="scientific">Klebsormidium nitens</name>
    <name type="common">Green alga</name>
    <name type="synonym">Ulothrix nitens</name>
    <dbReference type="NCBI Taxonomy" id="105231"/>
    <lineage>
        <taxon>Eukaryota</taxon>
        <taxon>Viridiplantae</taxon>
        <taxon>Streptophyta</taxon>
        <taxon>Klebsormidiophyceae</taxon>
        <taxon>Klebsormidiales</taxon>
        <taxon>Klebsormidiaceae</taxon>
        <taxon>Klebsormidium</taxon>
    </lineage>
</organism>
<feature type="domain" description="Histone deacetylase" evidence="6">
    <location>
        <begin position="80"/>
        <end position="379"/>
    </location>
</feature>
<dbReference type="PANTHER" id="PTHR10625:SF25">
    <property type="entry name" value="HISTONE DEACETYLASE 18-RELATED"/>
    <property type="match status" value="1"/>
</dbReference>
<dbReference type="GO" id="GO:0040029">
    <property type="term" value="P:epigenetic regulation of gene expression"/>
    <property type="evidence" value="ECO:0000318"/>
    <property type="project" value="GO_Central"/>
</dbReference>
<evidence type="ECO:0000313" key="8">
    <source>
        <dbReference type="Proteomes" id="UP000054558"/>
    </source>
</evidence>
<dbReference type="STRING" id="105231.A0A1Y1HYS8"/>
<dbReference type="Proteomes" id="UP000054558">
    <property type="component" value="Unassembled WGS sequence"/>
</dbReference>
<dbReference type="PRINTS" id="PR01270">
    <property type="entry name" value="HDASUPER"/>
</dbReference>
<evidence type="ECO:0000313" key="7">
    <source>
        <dbReference type="EMBL" id="GAQ82892.1"/>
    </source>
</evidence>
<evidence type="ECO:0000259" key="6">
    <source>
        <dbReference type="Pfam" id="PF00850"/>
    </source>
</evidence>
<dbReference type="GO" id="GO:0016787">
    <property type="term" value="F:hydrolase activity"/>
    <property type="evidence" value="ECO:0007669"/>
    <property type="project" value="UniProtKB-KW"/>
</dbReference>
<feature type="compositionally biased region" description="Acidic residues" evidence="5">
    <location>
        <begin position="469"/>
        <end position="485"/>
    </location>
</feature>
<comment type="subcellular location">
    <subcellularLocation>
        <location evidence="1">Nucleus</location>
    </subcellularLocation>
</comment>
<feature type="region of interest" description="Disordered" evidence="5">
    <location>
        <begin position="554"/>
        <end position="581"/>
    </location>
</feature>
<comment type="similarity">
    <text evidence="2">Belongs to the histone deacetylase family. HD type 2 subfamily.</text>
</comment>
<dbReference type="InterPro" id="IPR023801">
    <property type="entry name" value="His_deacetylse_dom"/>
</dbReference>
<feature type="region of interest" description="Disordered" evidence="5">
    <location>
        <begin position="460"/>
        <end position="485"/>
    </location>
</feature>
<evidence type="ECO:0000256" key="3">
    <source>
        <dbReference type="ARBA" id="ARBA00022801"/>
    </source>
</evidence>
<keyword evidence="8" id="KW-1185">Reference proteome</keyword>
<dbReference type="GO" id="GO:0005737">
    <property type="term" value="C:cytoplasm"/>
    <property type="evidence" value="ECO:0000318"/>
    <property type="project" value="GO_Central"/>
</dbReference>
<dbReference type="InterPro" id="IPR023696">
    <property type="entry name" value="Ureohydrolase_dom_sf"/>
</dbReference>
<dbReference type="SUPFAM" id="SSF52768">
    <property type="entry name" value="Arginase/deacetylase"/>
    <property type="match status" value="1"/>
</dbReference>
<gene>
    <name evidence="7" type="ORF">KFL_001280120</name>
</gene>
<dbReference type="GO" id="GO:0004407">
    <property type="term" value="F:histone deacetylase activity"/>
    <property type="evidence" value="ECO:0000318"/>
    <property type="project" value="GO_Central"/>
</dbReference>
<dbReference type="OMA" id="HNEAMGF"/>
<dbReference type="FunFam" id="3.40.800.20:FF:000005">
    <property type="entry name" value="histone deacetylase 6"/>
    <property type="match status" value="1"/>
</dbReference>
<dbReference type="EMBL" id="DF237077">
    <property type="protein sequence ID" value="GAQ82892.1"/>
    <property type="molecule type" value="Genomic_DNA"/>
</dbReference>
<keyword evidence="3" id="KW-0378">Hydrolase</keyword>
<dbReference type="InterPro" id="IPR000286">
    <property type="entry name" value="HDACs"/>
</dbReference>
<sequence length="833" mass="89927">MATSPDLELRLGSLSIEEDKSPEAAKTPLQADESPEAKDGIDLNEAPAATPGKAGPSQEPRVGLVYSEQMMLHAHPKGDHPEQPARISSIFAELKKEKLVSRMIRVPARDATDEELETVHTKGHITLMKDISKRSYGVQGRTALAAKFNSIYFNEGSTASSLLAAGSVVEVAVQVAQGKLDRAAAVVRPPGHHAEAGLPMGFCLYNNVAVAAHWLVHKLKLVKRVLIVDWDIHHGNGTQHMFYEDPSVLYFSPHRYDFGSFYPCSPDGNLDMVGAGPGEGFNVNVPWPWEGFGDADYLAAWDRVLMPIARQFDPEIVLISAGFDAAKGDPLGECEITPYGYSHMTHQLLELAGGKLVLALEGGYNLESISKSYAACTSVLLGDPPMDAPPEDTPLKLQSCTYELLDQVRGALAPYWDGLHPEVPIVIESIEILEVTEVTEVPVGAPVFIGPPVVISPSEPNLAARDGAPVEDLEPSSPESDEYADESEVIVVELERTTFSAESVGPSAAEESTAEGWGEEADPRDRRIAELEREVRRLKELNLKLESEWGGQGAAAQGGFRRIPVEGPENAGASSSGESHRLDTSKFGFRLLHPGENESGAMGNVGSGANLDGRTTYVWYASFGSNLWEERFLCYIKGGKLNIMGTACAGTTDPAPPTAKETFLVRRRLFFGHKSTARWGDGGVAFLLPYNMPGAESTAILRAYRITLEQFNQVVAQENRILPSDVATPFIAAADLPELRSGNASPPGLASLQDRWYGNILYLGDHAGEPVLTFTCSEDYAGEFLNGAFSTRPPSETYKQALVNGLTSAGLTQQDAELYVDVRGSVPLTQGTG</sequence>
<dbReference type="OrthoDB" id="424012at2759"/>
<reference evidence="7 8" key="1">
    <citation type="journal article" date="2014" name="Nat. Commun.">
        <title>Klebsormidium flaccidum genome reveals primary factors for plant terrestrial adaptation.</title>
        <authorList>
            <person name="Hori K."/>
            <person name="Maruyama F."/>
            <person name="Fujisawa T."/>
            <person name="Togashi T."/>
            <person name="Yamamoto N."/>
            <person name="Seo M."/>
            <person name="Sato S."/>
            <person name="Yamada T."/>
            <person name="Mori H."/>
            <person name="Tajima N."/>
            <person name="Moriyama T."/>
            <person name="Ikeuchi M."/>
            <person name="Watanabe M."/>
            <person name="Wada H."/>
            <person name="Kobayashi K."/>
            <person name="Saito M."/>
            <person name="Masuda T."/>
            <person name="Sasaki-Sekimoto Y."/>
            <person name="Mashiguchi K."/>
            <person name="Awai K."/>
            <person name="Shimojima M."/>
            <person name="Masuda S."/>
            <person name="Iwai M."/>
            <person name="Nobusawa T."/>
            <person name="Narise T."/>
            <person name="Kondo S."/>
            <person name="Saito H."/>
            <person name="Sato R."/>
            <person name="Murakawa M."/>
            <person name="Ihara Y."/>
            <person name="Oshima-Yamada Y."/>
            <person name="Ohtaka K."/>
            <person name="Satoh M."/>
            <person name="Sonobe K."/>
            <person name="Ishii M."/>
            <person name="Ohtani R."/>
            <person name="Kanamori-Sato M."/>
            <person name="Honoki R."/>
            <person name="Miyazaki D."/>
            <person name="Mochizuki H."/>
            <person name="Umetsu J."/>
            <person name="Higashi K."/>
            <person name="Shibata D."/>
            <person name="Kamiya Y."/>
            <person name="Sato N."/>
            <person name="Nakamura Y."/>
            <person name="Tabata S."/>
            <person name="Ida S."/>
            <person name="Kurokawa K."/>
            <person name="Ohta H."/>
        </authorList>
    </citation>
    <scope>NUCLEOTIDE SEQUENCE [LARGE SCALE GENOMIC DNA]</scope>
    <source>
        <strain evidence="7 8">NIES-2285</strain>
    </source>
</reference>
<keyword evidence="4" id="KW-0539">Nucleus</keyword>
<evidence type="ECO:0000256" key="5">
    <source>
        <dbReference type="SAM" id="MobiDB-lite"/>
    </source>
</evidence>